<reference evidence="7" key="1">
    <citation type="submission" date="2021-07" db="EMBL/GenBank/DDBJ databases">
        <authorList>
            <person name="Branca A.L. A."/>
        </authorList>
    </citation>
    <scope>NUCLEOTIDE SEQUENCE</scope>
</reference>
<dbReference type="CDD" id="cd00067">
    <property type="entry name" value="GAL4"/>
    <property type="match status" value="1"/>
</dbReference>
<dbReference type="InterPro" id="IPR001660">
    <property type="entry name" value="SAM"/>
</dbReference>
<name>A0A9W4I9D1_PENOL</name>
<dbReference type="PANTHER" id="PTHR47784:SF5">
    <property type="entry name" value="STEROL UPTAKE CONTROL PROTEIN 2"/>
    <property type="match status" value="1"/>
</dbReference>
<dbReference type="InterPro" id="IPR001138">
    <property type="entry name" value="Zn2Cys6_DnaBD"/>
</dbReference>
<gene>
    <name evidence="7" type="ORF">POLS_LOCUS8659</name>
</gene>
<dbReference type="InterPro" id="IPR036864">
    <property type="entry name" value="Zn2-C6_fun-type_DNA-bd_sf"/>
</dbReference>
<dbReference type="SUPFAM" id="SSF57701">
    <property type="entry name" value="Zn2/Cys6 DNA-binding domain"/>
    <property type="match status" value="1"/>
</dbReference>
<evidence type="ECO:0000256" key="4">
    <source>
        <dbReference type="ARBA" id="ARBA00023242"/>
    </source>
</evidence>
<dbReference type="Gene3D" id="4.10.240.10">
    <property type="entry name" value="Zn(2)-C6 fungal-type DNA-binding domain"/>
    <property type="match status" value="1"/>
</dbReference>
<dbReference type="EMBL" id="CAJVOS010000071">
    <property type="protein sequence ID" value="CAG8246122.1"/>
    <property type="molecule type" value="Genomic_DNA"/>
</dbReference>
<dbReference type="InterPro" id="IPR053157">
    <property type="entry name" value="Sterol_Uptake_Regulator"/>
</dbReference>
<evidence type="ECO:0000259" key="6">
    <source>
        <dbReference type="PROSITE" id="PS50105"/>
    </source>
</evidence>
<dbReference type="Pfam" id="PF00172">
    <property type="entry name" value="Zn_clus"/>
    <property type="match status" value="1"/>
</dbReference>
<dbReference type="PANTHER" id="PTHR47784">
    <property type="entry name" value="STEROL UPTAKE CONTROL PROTEIN 2"/>
    <property type="match status" value="1"/>
</dbReference>
<evidence type="ECO:0008006" key="9">
    <source>
        <dbReference type="Google" id="ProtNLM"/>
    </source>
</evidence>
<feature type="domain" description="SAM" evidence="6">
    <location>
        <begin position="201"/>
        <end position="269"/>
    </location>
</feature>
<keyword evidence="1" id="KW-0805">Transcription regulation</keyword>
<feature type="domain" description="Zn(2)-C6 fungal-type" evidence="5">
    <location>
        <begin position="16"/>
        <end position="47"/>
    </location>
</feature>
<evidence type="ECO:0000313" key="8">
    <source>
        <dbReference type="Proteomes" id="UP001153618"/>
    </source>
</evidence>
<dbReference type="AlphaFoldDB" id="A0A9W4I9D1"/>
<protein>
    <recommendedName>
        <fullName evidence="9">Zn(2)-C6 fungal-type domain-containing protein</fullName>
    </recommendedName>
</protein>
<keyword evidence="8" id="KW-1185">Reference proteome</keyword>
<dbReference type="Pfam" id="PF11951">
    <property type="entry name" value="Fungal_trans_2"/>
    <property type="match status" value="1"/>
</dbReference>
<organism evidence="7 8">
    <name type="scientific">Penicillium olsonii</name>
    <dbReference type="NCBI Taxonomy" id="99116"/>
    <lineage>
        <taxon>Eukaryota</taxon>
        <taxon>Fungi</taxon>
        <taxon>Dikarya</taxon>
        <taxon>Ascomycota</taxon>
        <taxon>Pezizomycotina</taxon>
        <taxon>Eurotiomycetes</taxon>
        <taxon>Eurotiomycetidae</taxon>
        <taxon>Eurotiales</taxon>
        <taxon>Aspergillaceae</taxon>
        <taxon>Penicillium</taxon>
    </lineage>
</organism>
<dbReference type="OrthoDB" id="5350673at2759"/>
<evidence type="ECO:0000256" key="2">
    <source>
        <dbReference type="ARBA" id="ARBA00023125"/>
    </source>
</evidence>
<keyword evidence="4" id="KW-0539">Nucleus</keyword>
<comment type="caution">
    <text evidence="7">The sequence shown here is derived from an EMBL/GenBank/DDBJ whole genome shotgun (WGS) entry which is preliminary data.</text>
</comment>
<dbReference type="Proteomes" id="UP001153618">
    <property type="component" value="Unassembled WGS sequence"/>
</dbReference>
<dbReference type="GO" id="GO:0001228">
    <property type="term" value="F:DNA-binding transcription activator activity, RNA polymerase II-specific"/>
    <property type="evidence" value="ECO:0007669"/>
    <property type="project" value="TreeGrafter"/>
</dbReference>
<proteinExistence type="predicted"/>
<dbReference type="SMART" id="SM00066">
    <property type="entry name" value="GAL4"/>
    <property type="match status" value="1"/>
</dbReference>
<dbReference type="GO" id="GO:0003677">
    <property type="term" value="F:DNA binding"/>
    <property type="evidence" value="ECO:0007669"/>
    <property type="project" value="UniProtKB-KW"/>
</dbReference>
<accession>A0A9W4I9D1</accession>
<keyword evidence="2" id="KW-0238">DNA-binding</keyword>
<dbReference type="InterPro" id="IPR021858">
    <property type="entry name" value="Fun_TF"/>
</dbReference>
<keyword evidence="3" id="KW-0804">Transcription</keyword>
<dbReference type="PROSITE" id="PS50105">
    <property type="entry name" value="SAM_DOMAIN"/>
    <property type="match status" value="1"/>
</dbReference>
<dbReference type="PROSITE" id="PS50048">
    <property type="entry name" value="ZN2_CY6_FUNGAL_2"/>
    <property type="match status" value="1"/>
</dbReference>
<dbReference type="GO" id="GO:0008270">
    <property type="term" value="F:zinc ion binding"/>
    <property type="evidence" value="ECO:0007669"/>
    <property type="project" value="InterPro"/>
</dbReference>
<evidence type="ECO:0000256" key="3">
    <source>
        <dbReference type="ARBA" id="ARBA00023163"/>
    </source>
</evidence>
<evidence type="ECO:0000259" key="5">
    <source>
        <dbReference type="PROSITE" id="PS50048"/>
    </source>
</evidence>
<evidence type="ECO:0000256" key="1">
    <source>
        <dbReference type="ARBA" id="ARBA00023015"/>
    </source>
</evidence>
<dbReference type="PROSITE" id="PS00463">
    <property type="entry name" value="ZN2_CY6_FUNGAL_1"/>
    <property type="match status" value="1"/>
</dbReference>
<evidence type="ECO:0000313" key="7">
    <source>
        <dbReference type="EMBL" id="CAG8246122.1"/>
    </source>
</evidence>
<sequence length="406" mass="45224">MTPAPSRRKHLKSRNGCIQCKKRKIKCDENGKIPCAQCVKSRHDCSFAPPQPVVDSNFSPGALLDLKLLHNFTTKTAPTLSSTSEARLCFSTSMVELAMQHDFLLHCILALSAFHIVSQREHGEFSHSSIGDHPREVYLQAAYKHHESALNGYRRSLSSVTSANCHGIFGCSVLLFITTFARPAESALSPGPSKATQIEVWLGFHLSEWVILIRGLPSIVGYTEFRAALSNGPLVSLMTAGDRARANAEIIEPPHKEAVLLALHRLTEGIRHLSPDERIIRICLSAIETLHTVITELHHSNDHALAFIWPIRVPSEYFELLEARIPEALSVFAYYCAILHVTSSTWWTKGWPRPIIDSIGETIDKQWSPLLQWPLDMVFRNSESIGTVLLPVPILPPPGMYGPRSI</sequence>